<feature type="transmembrane region" description="Helical" evidence="2">
    <location>
        <begin position="223"/>
        <end position="243"/>
    </location>
</feature>
<accession>A0A8H4QT33</accession>
<keyword evidence="2" id="KW-0812">Transmembrane</keyword>
<feature type="transmembrane region" description="Helical" evidence="2">
    <location>
        <begin position="177"/>
        <end position="196"/>
    </location>
</feature>
<comment type="caution">
    <text evidence="3">The sequence shown here is derived from an EMBL/GenBank/DDBJ whole genome shotgun (WGS) entry which is preliminary data.</text>
</comment>
<dbReference type="EMBL" id="JAACJL010000031">
    <property type="protein sequence ID" value="KAF4616862.1"/>
    <property type="molecule type" value="Genomic_DNA"/>
</dbReference>
<gene>
    <name evidence="3" type="ORF">D9613_008214</name>
</gene>
<evidence type="ECO:0000256" key="1">
    <source>
        <dbReference type="SAM" id="MobiDB-lite"/>
    </source>
</evidence>
<dbReference type="AlphaFoldDB" id="A0A8H4QT33"/>
<evidence type="ECO:0000313" key="4">
    <source>
        <dbReference type="Proteomes" id="UP000521872"/>
    </source>
</evidence>
<keyword evidence="2" id="KW-0472">Membrane</keyword>
<proteinExistence type="predicted"/>
<name>A0A8H4QT33_9AGAR</name>
<feature type="region of interest" description="Disordered" evidence="1">
    <location>
        <begin position="307"/>
        <end position="335"/>
    </location>
</feature>
<organism evidence="3 4">
    <name type="scientific">Agrocybe pediades</name>
    <dbReference type="NCBI Taxonomy" id="84607"/>
    <lineage>
        <taxon>Eukaryota</taxon>
        <taxon>Fungi</taxon>
        <taxon>Dikarya</taxon>
        <taxon>Basidiomycota</taxon>
        <taxon>Agaricomycotina</taxon>
        <taxon>Agaricomycetes</taxon>
        <taxon>Agaricomycetidae</taxon>
        <taxon>Agaricales</taxon>
        <taxon>Agaricineae</taxon>
        <taxon>Strophariaceae</taxon>
        <taxon>Agrocybe</taxon>
    </lineage>
</organism>
<reference evidence="3 4" key="1">
    <citation type="submission" date="2019-12" db="EMBL/GenBank/DDBJ databases">
        <authorList>
            <person name="Floudas D."/>
            <person name="Bentzer J."/>
            <person name="Ahren D."/>
            <person name="Johansson T."/>
            <person name="Persson P."/>
            <person name="Tunlid A."/>
        </authorList>
    </citation>
    <scope>NUCLEOTIDE SEQUENCE [LARGE SCALE GENOMIC DNA]</scope>
    <source>
        <strain evidence="3 4">CBS 102.39</strain>
    </source>
</reference>
<evidence type="ECO:0000256" key="2">
    <source>
        <dbReference type="SAM" id="Phobius"/>
    </source>
</evidence>
<sequence length="335" mass="37507">MLSSMMFPRDFISNDDAAATARGIMDHNYLHLFAISFFYYDHFITIGRASDTISARHTLIKHPVGQEVEYLWKRQKKQSSYWFFANRYIPFFTNLAITILGFINLTPEVLVSVLLTLRIYALYGCSVRILTFMVGSGMILIGISCWTLFGQQNPHSSEGVVGGCHIGMARETAFRIAGAWEALFVYDSIIFTLTILKTWKARREHRITGVTIPLISLILRDGAIYFAVMALCNFANILTFYFGGTFLRGGLSTFSSAISVTMMTRLMLNLHETADEGIFTTRATNTTMDYASRVGASIDFGSASASRRQSRALEPNSDFDVQDTENTGIASQVRV</sequence>
<evidence type="ECO:0000313" key="3">
    <source>
        <dbReference type="EMBL" id="KAF4616862.1"/>
    </source>
</evidence>
<feature type="compositionally biased region" description="Polar residues" evidence="1">
    <location>
        <begin position="324"/>
        <end position="335"/>
    </location>
</feature>
<evidence type="ECO:0008006" key="5">
    <source>
        <dbReference type="Google" id="ProtNLM"/>
    </source>
</evidence>
<keyword evidence="2" id="KW-1133">Transmembrane helix</keyword>
<feature type="transmembrane region" description="Helical" evidence="2">
    <location>
        <begin position="91"/>
        <end position="117"/>
    </location>
</feature>
<feature type="transmembrane region" description="Helical" evidence="2">
    <location>
        <begin position="129"/>
        <end position="149"/>
    </location>
</feature>
<protein>
    <recommendedName>
        <fullName evidence="5">Transmembrane protein</fullName>
    </recommendedName>
</protein>
<dbReference type="Proteomes" id="UP000521872">
    <property type="component" value="Unassembled WGS sequence"/>
</dbReference>
<keyword evidence="4" id="KW-1185">Reference proteome</keyword>